<sequence length="521" mass="57224">MYKYNKIWIGNNDKGNMISLLPQYANRHGLICGATGTGKTITLKVLAETFSEMGVPVFMADVKGDVSGMMKPGTDSADMQERIKKFKLDEAGFQYSGCPVTFWDVYGTKGIQLRTTISEMGPILLSRILDLNDLQSDILSVVFKIADDNQLLLIDTKDLKAMLNYVEQNTDQFQADYGKISSASIGVIIRSIVALESQGGDIFFGEPALNISEWLTLGNDGKGMINILDSSSLVNNGKLYSTFLLWLLSELFEALPEVGDTEKPKMVFFFDEAHLLFNDISKTLLTKIEQTVKLIRSKGVGVYFCTQNPNDIPNNVLTQLGNKIEHGLRAYTPADQKSVKAAAESFRVNPEFNTFNAILNLGTGEAVVSFIDENGIPSIAEKVNIMPPRCSFGAITDIEREQTVKGSLAYSRYAISQDPDSAYEFLQRHQEASAIRKEEEKTQELAEKEMIKQEKLAAKEAEKDLKARQKAVKSVGSTLAGTVGRELGKQAGKSFGSFGKTLGGNVGAQLARSILGTFFKG</sequence>
<gene>
    <name evidence="3" type="ORF">HMPREF9943_00825</name>
</gene>
<evidence type="ECO:0000313" key="3">
    <source>
        <dbReference type="EMBL" id="EMD16783.1"/>
    </source>
</evidence>
<dbReference type="SUPFAM" id="SSF52540">
    <property type="entry name" value="P-loop containing nucleoside triphosphate hydrolases"/>
    <property type="match status" value="1"/>
</dbReference>
<dbReference type="eggNOG" id="COG0433">
    <property type="taxonomic scope" value="Bacteria"/>
</dbReference>
<dbReference type="PANTHER" id="PTHR30121">
    <property type="entry name" value="UNCHARACTERIZED PROTEIN YJGR-RELATED"/>
    <property type="match status" value="1"/>
</dbReference>
<feature type="coiled-coil region" evidence="1">
    <location>
        <begin position="436"/>
        <end position="471"/>
    </location>
</feature>
<dbReference type="InterPro" id="IPR051162">
    <property type="entry name" value="T4SS_component"/>
</dbReference>
<dbReference type="InterPro" id="IPR027417">
    <property type="entry name" value="P-loop_NTPase"/>
</dbReference>
<evidence type="ECO:0000313" key="4">
    <source>
        <dbReference type="Proteomes" id="UP000011758"/>
    </source>
</evidence>
<feature type="domain" description="Helicase HerA-like C-terminal" evidence="2">
    <location>
        <begin position="10"/>
        <end position="497"/>
    </location>
</feature>
<name>M2NEZ6_9FIRM</name>
<dbReference type="AlphaFoldDB" id="M2NEZ6"/>
<keyword evidence="4" id="KW-1185">Reference proteome</keyword>
<dbReference type="PANTHER" id="PTHR30121:SF6">
    <property type="entry name" value="SLR6007 PROTEIN"/>
    <property type="match status" value="1"/>
</dbReference>
<accession>M2NEZ6</accession>
<dbReference type="Pfam" id="PF05872">
    <property type="entry name" value="HerA_C"/>
    <property type="match status" value="1"/>
</dbReference>
<dbReference type="Gene3D" id="3.40.50.300">
    <property type="entry name" value="P-loop containing nucleotide triphosphate hydrolases"/>
    <property type="match status" value="2"/>
</dbReference>
<dbReference type="RefSeq" id="WP_004802315.1">
    <property type="nucleotide sequence ID" value="NZ_KB446647.1"/>
</dbReference>
<evidence type="ECO:0000256" key="1">
    <source>
        <dbReference type="SAM" id="Coils"/>
    </source>
</evidence>
<dbReference type="EMBL" id="AGEJ01000013">
    <property type="protein sequence ID" value="EMD16783.1"/>
    <property type="molecule type" value="Genomic_DNA"/>
</dbReference>
<dbReference type="OrthoDB" id="9758751at2"/>
<dbReference type="PATRIC" id="fig|999415.3.peg.827"/>
<dbReference type="STRING" id="999415.HMPREF9943_00825"/>
<reference evidence="3 4" key="1">
    <citation type="submission" date="2013-02" db="EMBL/GenBank/DDBJ databases">
        <title>The Genome Sequence of Lactobacillus catenaformis F0143.</title>
        <authorList>
            <consortium name="The Broad Institute Genome Sequencing Platform"/>
            <person name="Earl A."/>
            <person name="Ward D."/>
            <person name="Feldgarden M."/>
            <person name="Gevers D."/>
            <person name="Izard J."/>
            <person name="Blanton J.M."/>
            <person name="Mathney J."/>
            <person name="Dewhirst F.E."/>
            <person name="Young S.K."/>
            <person name="Zeng Q."/>
            <person name="Gargeya S."/>
            <person name="Fitzgerald M."/>
            <person name="Haas B."/>
            <person name="Abouelleil A."/>
            <person name="Alvarado L."/>
            <person name="Arachchi H.M."/>
            <person name="Berlin A."/>
            <person name="Chapman S.B."/>
            <person name="Gearin G."/>
            <person name="Goldberg J."/>
            <person name="Griggs A."/>
            <person name="Gujja S."/>
            <person name="Hansen M."/>
            <person name="Heiman D."/>
            <person name="Howarth C."/>
            <person name="Larimer J."/>
            <person name="Lui A."/>
            <person name="MacDonald P.J.P."/>
            <person name="McCowen C."/>
            <person name="Montmayeur A."/>
            <person name="Murphy C."/>
            <person name="Neiman D."/>
            <person name="Pearson M."/>
            <person name="Priest M."/>
            <person name="Roberts A."/>
            <person name="Saif S."/>
            <person name="Shea T."/>
            <person name="Sisk P."/>
            <person name="Stolte C."/>
            <person name="Sykes S."/>
            <person name="Wortman J."/>
            <person name="Nusbaum C."/>
            <person name="Birren B."/>
        </authorList>
    </citation>
    <scope>NUCLEOTIDE SEQUENCE [LARGE SCALE GENOMIC DNA]</scope>
    <source>
        <strain evidence="3 4">OT 569</strain>
    </source>
</reference>
<dbReference type="InterPro" id="IPR033186">
    <property type="entry name" value="HerA_C"/>
</dbReference>
<organism evidence="3 4">
    <name type="scientific">Eggerthia catenaformis OT 569 = DSM 20559</name>
    <dbReference type="NCBI Taxonomy" id="999415"/>
    <lineage>
        <taxon>Bacteria</taxon>
        <taxon>Bacillati</taxon>
        <taxon>Bacillota</taxon>
        <taxon>Erysipelotrichia</taxon>
        <taxon>Erysipelotrichales</taxon>
        <taxon>Coprobacillaceae</taxon>
        <taxon>Eggerthia</taxon>
    </lineage>
</organism>
<keyword evidence="1" id="KW-0175">Coiled coil</keyword>
<evidence type="ECO:0000259" key="2">
    <source>
        <dbReference type="Pfam" id="PF05872"/>
    </source>
</evidence>
<dbReference type="BioCyc" id="ECAT999415-HMP:GTTI-848-MONOMER"/>
<comment type="caution">
    <text evidence="3">The sequence shown here is derived from an EMBL/GenBank/DDBJ whole genome shotgun (WGS) entry which is preliminary data.</text>
</comment>
<proteinExistence type="predicted"/>
<dbReference type="Proteomes" id="UP000011758">
    <property type="component" value="Unassembled WGS sequence"/>
</dbReference>
<protein>
    <recommendedName>
        <fullName evidence="2">Helicase HerA-like C-terminal domain-containing protein</fullName>
    </recommendedName>
</protein>